<organism evidence="1 2">
    <name type="scientific">Rattus norvegicus</name>
    <name type="common">Rat</name>
    <dbReference type="NCBI Taxonomy" id="10116"/>
    <lineage>
        <taxon>Eukaryota</taxon>
        <taxon>Metazoa</taxon>
        <taxon>Chordata</taxon>
        <taxon>Craniata</taxon>
        <taxon>Vertebrata</taxon>
        <taxon>Euteleostomi</taxon>
        <taxon>Mammalia</taxon>
        <taxon>Eutheria</taxon>
        <taxon>Euarchontoglires</taxon>
        <taxon>Glires</taxon>
        <taxon>Rodentia</taxon>
        <taxon>Myomorpha</taxon>
        <taxon>Muroidea</taxon>
        <taxon>Muridae</taxon>
        <taxon>Murinae</taxon>
        <taxon>Rattus</taxon>
    </lineage>
</organism>
<evidence type="ECO:0000313" key="1">
    <source>
        <dbReference type="EMBL" id="EDL99757.1"/>
    </source>
</evidence>
<dbReference type="Proteomes" id="UP000234681">
    <property type="component" value="Chromosome 1"/>
</dbReference>
<proteinExistence type="predicted"/>
<dbReference type="EMBL" id="CH474033">
    <property type="protein sequence ID" value="EDL99757.1"/>
    <property type="molecule type" value="Genomic_DNA"/>
</dbReference>
<accession>A6KBA8</accession>
<feature type="non-terminal residue" evidence="1">
    <location>
        <position position="111"/>
    </location>
</feature>
<name>A6KBA8_RAT</name>
<dbReference type="InterPro" id="IPR036051">
    <property type="entry name" value="KRAB_dom_sf"/>
</dbReference>
<dbReference type="AlphaFoldDB" id="A6KBA8"/>
<dbReference type="GO" id="GO:0006355">
    <property type="term" value="P:regulation of DNA-templated transcription"/>
    <property type="evidence" value="ECO:0007669"/>
    <property type="project" value="InterPro"/>
</dbReference>
<sequence length="111" mass="12824">MDVMLENYNNLFYVGNHCMCHKYENILDQGIQHIVPQHVNIQVKSDKCYEFGNTIHESTQSIPYKTNLRDTSDTSLNLSRHEPRNNREPCKCKNCVNCLSSCSTVSLTQEI</sequence>
<evidence type="ECO:0000313" key="2">
    <source>
        <dbReference type="Proteomes" id="UP000234681"/>
    </source>
</evidence>
<gene>
    <name evidence="1" type="ORF">rCG_64313</name>
</gene>
<reference evidence="1 2" key="1">
    <citation type="submission" date="2005-09" db="EMBL/GenBank/DDBJ databases">
        <authorList>
            <person name="Mural R.J."/>
            <person name="Li P.W."/>
            <person name="Adams M.D."/>
            <person name="Amanatides P.G."/>
            <person name="Baden-Tillson H."/>
            <person name="Barnstead M."/>
            <person name="Chin S.H."/>
            <person name="Dew I."/>
            <person name="Evans C.A."/>
            <person name="Ferriera S."/>
            <person name="Flanigan M."/>
            <person name="Fosler C."/>
            <person name="Glodek A."/>
            <person name="Gu Z."/>
            <person name="Holt R.A."/>
            <person name="Jennings D."/>
            <person name="Kraft C.L."/>
            <person name="Lu F."/>
            <person name="Nguyen T."/>
            <person name="Nusskern D.R."/>
            <person name="Pfannkoch C.M."/>
            <person name="Sitter C."/>
            <person name="Sutton G.G."/>
            <person name="Venter J.C."/>
            <person name="Wang Z."/>
            <person name="Woodage T."/>
            <person name="Zheng X.H."/>
            <person name="Zhong F."/>
        </authorList>
    </citation>
    <scope>NUCLEOTIDE SEQUENCE [LARGE SCALE GENOMIC DNA]</scope>
    <source>
        <strain>BN</strain>
        <strain evidence="2">Sprague-Dawley</strain>
    </source>
</reference>
<dbReference type="SUPFAM" id="SSF109640">
    <property type="entry name" value="KRAB domain (Kruppel-associated box)"/>
    <property type="match status" value="1"/>
</dbReference>
<protein>
    <submittedName>
        <fullName evidence="1">RCG64313</fullName>
    </submittedName>
</protein>